<name>A0A4R6URD6_9GAMM</name>
<feature type="transmembrane region" description="Helical" evidence="1">
    <location>
        <begin position="12"/>
        <end position="31"/>
    </location>
</feature>
<dbReference type="RefSeq" id="WP_133588482.1">
    <property type="nucleotide sequence ID" value="NZ_CP037953.1"/>
</dbReference>
<organism evidence="2 3">
    <name type="scientific">Permianibacter aggregans</name>
    <dbReference type="NCBI Taxonomy" id="1510150"/>
    <lineage>
        <taxon>Bacteria</taxon>
        <taxon>Pseudomonadati</taxon>
        <taxon>Pseudomonadota</taxon>
        <taxon>Gammaproteobacteria</taxon>
        <taxon>Pseudomonadales</taxon>
        <taxon>Pseudomonadaceae</taxon>
        <taxon>Permianibacter</taxon>
    </lineage>
</organism>
<dbReference type="Pfam" id="PF19671">
    <property type="entry name" value="DUF6174"/>
    <property type="match status" value="1"/>
</dbReference>
<keyword evidence="1" id="KW-1133">Transmembrane helix</keyword>
<proteinExistence type="predicted"/>
<keyword evidence="1" id="KW-0472">Membrane</keyword>
<reference evidence="2 3" key="1">
    <citation type="submission" date="2019-03" db="EMBL/GenBank/DDBJ databases">
        <title>Genomic Encyclopedia of Type Strains, Phase IV (KMG-IV): sequencing the most valuable type-strain genomes for metagenomic binning, comparative biology and taxonomic classification.</title>
        <authorList>
            <person name="Goeker M."/>
        </authorList>
    </citation>
    <scope>NUCLEOTIDE SEQUENCE [LARGE SCALE GENOMIC DNA]</scope>
    <source>
        <strain evidence="2 3">DSM 103792</strain>
    </source>
</reference>
<protein>
    <submittedName>
        <fullName evidence="2">Uncharacterized protein</fullName>
    </submittedName>
</protein>
<gene>
    <name evidence="2" type="ORF">EV696_103203</name>
</gene>
<comment type="caution">
    <text evidence="2">The sequence shown here is derived from an EMBL/GenBank/DDBJ whole genome shotgun (WGS) entry which is preliminary data.</text>
</comment>
<dbReference type="Proteomes" id="UP000295375">
    <property type="component" value="Unassembled WGS sequence"/>
</dbReference>
<sequence length="146" mass="16909">MLDTKNPYSVFLGMSFIVVLLLSFYTAYFWVTNTHTISEVKAQREHWKATQPASFSYRIESGCMEVNETIVVVESGKETYYAKNNKPETIGSLFELAERAVLTADTLHIRYDKTHGFPTMIQIDWSRAVYDDECVFEVKDFKTIPR</sequence>
<dbReference type="InterPro" id="IPR046172">
    <property type="entry name" value="DUF6174"/>
</dbReference>
<evidence type="ECO:0000256" key="1">
    <source>
        <dbReference type="SAM" id="Phobius"/>
    </source>
</evidence>
<evidence type="ECO:0000313" key="2">
    <source>
        <dbReference type="EMBL" id="TDQ49830.1"/>
    </source>
</evidence>
<keyword evidence="1" id="KW-0812">Transmembrane</keyword>
<accession>A0A4R6URD6</accession>
<dbReference type="EMBL" id="SNYM01000003">
    <property type="protein sequence ID" value="TDQ49830.1"/>
    <property type="molecule type" value="Genomic_DNA"/>
</dbReference>
<dbReference type="AlphaFoldDB" id="A0A4R6URD6"/>
<keyword evidence="3" id="KW-1185">Reference proteome</keyword>
<evidence type="ECO:0000313" key="3">
    <source>
        <dbReference type="Proteomes" id="UP000295375"/>
    </source>
</evidence>
<dbReference type="OrthoDB" id="6312138at2"/>